<feature type="domain" description="Fibronectin type-III" evidence="2">
    <location>
        <begin position="1110"/>
        <end position="1197"/>
    </location>
</feature>
<dbReference type="SUPFAM" id="SSF49452">
    <property type="entry name" value="Starch-binding domain-like"/>
    <property type="match status" value="1"/>
</dbReference>
<dbReference type="Proteomes" id="UP000005387">
    <property type="component" value="Unassembled WGS sequence"/>
</dbReference>
<keyword evidence="1" id="KW-0732">Signal</keyword>
<feature type="domain" description="Fibronectin type-III" evidence="2">
    <location>
        <begin position="1016"/>
        <end position="1102"/>
    </location>
</feature>
<dbReference type="GO" id="GO:0005975">
    <property type="term" value="P:carbohydrate metabolic process"/>
    <property type="evidence" value="ECO:0007669"/>
    <property type="project" value="InterPro"/>
</dbReference>
<gene>
    <name evidence="4" type="ORF">PaecuDRAFT_3395</name>
</gene>
<organism evidence="4 5">
    <name type="scientific">Paenibacillus curdlanolyticus YK9</name>
    <dbReference type="NCBI Taxonomy" id="717606"/>
    <lineage>
        <taxon>Bacteria</taxon>
        <taxon>Bacillati</taxon>
        <taxon>Bacillota</taxon>
        <taxon>Bacilli</taxon>
        <taxon>Bacillales</taxon>
        <taxon>Paenibacillaceae</taxon>
        <taxon>Paenibacillus</taxon>
    </lineage>
</organism>
<reference evidence="4 5" key="1">
    <citation type="submission" date="2010-07" db="EMBL/GenBank/DDBJ databases">
        <title>The draft genome of Paenibacillus curdlanolyticus YK9.</title>
        <authorList>
            <consortium name="US DOE Joint Genome Institute (JGI-PGF)"/>
            <person name="Lucas S."/>
            <person name="Copeland A."/>
            <person name="Lapidus A."/>
            <person name="Cheng J.-F."/>
            <person name="Bruce D."/>
            <person name="Goodwin L."/>
            <person name="Pitluck S."/>
            <person name="Land M.L."/>
            <person name="Hauser L."/>
            <person name="Chang Y.-J."/>
            <person name="Jeffries C."/>
            <person name="Anderson I.J."/>
            <person name="Johnson E."/>
            <person name="Loganathan U."/>
            <person name="Mulhopadhyay B."/>
            <person name="Kyrpides N."/>
            <person name="Woyke T.J."/>
        </authorList>
    </citation>
    <scope>NUCLEOTIDE SEQUENCE [LARGE SCALE GENOMIC DNA]</scope>
    <source>
        <strain evidence="4 5">YK9</strain>
    </source>
</reference>
<dbReference type="Gene3D" id="2.60.40.10">
    <property type="entry name" value="Immunoglobulins"/>
    <property type="match status" value="6"/>
</dbReference>
<dbReference type="STRING" id="717606.PaecuDRAFT_3395"/>
<dbReference type="SMART" id="SM01066">
    <property type="entry name" value="CBM_25"/>
    <property type="match status" value="2"/>
</dbReference>
<dbReference type="eggNOG" id="COG0366">
    <property type="taxonomic scope" value="Bacteria"/>
</dbReference>
<feature type="signal peptide" evidence="1">
    <location>
        <begin position="1"/>
        <end position="29"/>
    </location>
</feature>
<sequence>MFTGTKSSKRARKFVTMGLFALLSVQSFALGVSAPKANAEIAASHVYHNHMPNFWPYYDTTGYSSAAVGAPIRYMYDGQVIELKQNPPANYPYYLPNGNPMPHDDLVSYYSHHAKVGAYLTWPWSVATTLKQNYPQAQMQVTMSGSAVTNVNDLVSHGGIAAYSNTNWAAPWKTAYDTLKTTLGNRTMDLIHFSGHHSMGPLVGNDYMLKDLIYQNVVFAQPNFLGNSFQSSKGYFPTELGFSERIIPVLEKMGIQWSVIGNNHFSRTLKDYPYLNDPGVDTMVSPPNRADLQNVSTVGSWISQPMFNEAQVVRNKFPFASTPHWVKYVNPTTGTESKIVGVPVAQAESWEEGYQGSVTAKDIKPFEGISSQKQFFVIAHDGDNASGRAGSEETWRNAGNVTYADSGVKGMGIDEYLRTNTPAANDVVHVQDGSWIDTRDSSSDPQWHHWKLPFGIWKGQFADFNRVNGTNFEPKKNINGEQDGMTVSFEYGYHYLERNFALLQAALNYAQTAEQIWLGDHPNYWQPTTTLDRQVAPPGNQLNPWMLSFPTKGDASRDYAGGANPAELSWYFLIPAMDSGFGYYDENVDDSVKPTLSFNQSLFFSKPYVQQQLAKDATGPSVWWPQRWPYNPGSVNKDKSEGWTTQYFDNTFAVYTYAYDVSGINDIKVKVRTHRDKTADTADNTFRVYNPTQLAASGVSNIDPAKVSDWVSYSMNRRDMKPDMNGVAWQASTTAVLQKLKAQETGDLFYTYLGDYRDQLVDYYIEAVDAKGNVTKSDIQTVYVGAGTYKNEGGKIVEDVNGTIKGTYPFITDKPIVPDTEAPTVPTNVTSPSQSRTTITLSWTPSTDNKGVTSYEISRNGTVVGTSTTPTFTDSGLASLTSYSYEVTAKDAAGNVSGKSTLISFSTNNQSNEVTIYYKPGYSAPYIHYRPTGGTWTTAPGVAMPAAETAGYFKKTIDVGTATGLEAVFNNGSGTWDNNGGKNYTFGLGTWTFSGGTITSGAPTPPQPTDTVAPTTPAGVTATAAATGTSVQIGWSASTDNVGVTSYEVLRDGVVIVQTTSLSYTDNGRTPGATHAYTVRALDAAGNKSALSAPASVTLPVPADTVAPTVPAGLTATAASTGTSVQIGWSASTDNVGVTSYEVLRDGAVIVQTTSLSYTDNGRTPGATHAYTVRAVDAAGNKSALSTPVSVTLTVPTTNKVTVYYKPGYGTPYIHYRPTGGTWTTAPGVQMAAAEVTGYFKITVDIGTATGLEAVFNNGSGTWDNNGGNNYNFGVGTWTFSSGTITAGVPVTPPPSTQGVTITLTVPANTPATADVYLSGSVNNWNPIDPAYKLTRGSDGKYSITLPITAGTALTYKFTRGTWSNVEVASNGADIANRTYTVPAGASTLALTVQKWKDL</sequence>
<proteinExistence type="predicted"/>
<dbReference type="CAZy" id="CBM25">
    <property type="family name" value="Carbohydrate-Binding Module Family 25"/>
</dbReference>
<dbReference type="CAZy" id="CBM20">
    <property type="family name" value="Carbohydrate-Binding Module Family 20"/>
</dbReference>
<dbReference type="EMBL" id="AEDD01000009">
    <property type="protein sequence ID" value="EFM09892.1"/>
    <property type="molecule type" value="Genomic_DNA"/>
</dbReference>
<evidence type="ECO:0000256" key="1">
    <source>
        <dbReference type="SAM" id="SignalP"/>
    </source>
</evidence>
<evidence type="ECO:0000259" key="2">
    <source>
        <dbReference type="PROSITE" id="PS50853"/>
    </source>
</evidence>
<dbReference type="InterPro" id="IPR003961">
    <property type="entry name" value="FN3_dom"/>
</dbReference>
<dbReference type="Pfam" id="PF03423">
    <property type="entry name" value="CBM_25"/>
    <property type="match status" value="2"/>
</dbReference>
<dbReference type="InterPro" id="IPR013783">
    <property type="entry name" value="Ig-like_fold"/>
</dbReference>
<dbReference type="InterPro" id="IPR002044">
    <property type="entry name" value="CBM20"/>
</dbReference>
<feature type="domain" description="CBM20" evidence="3">
    <location>
        <begin position="1292"/>
        <end position="1398"/>
    </location>
</feature>
<dbReference type="InterPro" id="IPR005085">
    <property type="entry name" value="CBM25"/>
</dbReference>
<protein>
    <submittedName>
        <fullName evidence="4">Carbohydrate binding family 25</fullName>
    </submittedName>
</protein>
<dbReference type="RefSeq" id="WP_006039383.1">
    <property type="nucleotide sequence ID" value="NZ_AEDD01000009.1"/>
</dbReference>
<dbReference type="InterPro" id="IPR011330">
    <property type="entry name" value="Glyco_hydro/deAcase_b/a-brl"/>
</dbReference>
<dbReference type="InterPro" id="IPR013784">
    <property type="entry name" value="Carb-bd-like_fold"/>
</dbReference>
<dbReference type="SMART" id="SM00060">
    <property type="entry name" value="FN3"/>
    <property type="match status" value="3"/>
</dbReference>
<dbReference type="PROSITE" id="PS50853">
    <property type="entry name" value="FN3"/>
    <property type="match status" value="3"/>
</dbReference>
<accession>E0ICK6</accession>
<dbReference type="PROSITE" id="PS51166">
    <property type="entry name" value="CBM20"/>
    <property type="match status" value="1"/>
</dbReference>
<dbReference type="SUPFAM" id="SSF49265">
    <property type="entry name" value="Fibronectin type III"/>
    <property type="match status" value="2"/>
</dbReference>
<dbReference type="CDD" id="cd00063">
    <property type="entry name" value="FN3"/>
    <property type="match status" value="2"/>
</dbReference>
<dbReference type="eggNOG" id="COG4733">
    <property type="taxonomic scope" value="Bacteria"/>
</dbReference>
<evidence type="ECO:0000313" key="4">
    <source>
        <dbReference type="EMBL" id="EFM09892.1"/>
    </source>
</evidence>
<dbReference type="CDD" id="cd11663">
    <property type="entry name" value="GH119_BcIgtZ-like"/>
    <property type="match status" value="1"/>
</dbReference>
<feature type="chain" id="PRO_5038805168" evidence="1">
    <location>
        <begin position="30"/>
        <end position="1399"/>
    </location>
</feature>
<keyword evidence="5" id="KW-1185">Reference proteome</keyword>
<feature type="domain" description="Fibronectin type-III" evidence="2">
    <location>
        <begin position="825"/>
        <end position="910"/>
    </location>
</feature>
<evidence type="ECO:0000259" key="3">
    <source>
        <dbReference type="PROSITE" id="PS51166"/>
    </source>
</evidence>
<dbReference type="Pfam" id="PF00041">
    <property type="entry name" value="fn3"/>
    <property type="match status" value="1"/>
</dbReference>
<dbReference type="InterPro" id="IPR036116">
    <property type="entry name" value="FN3_sf"/>
</dbReference>
<dbReference type="CAZy" id="GH119">
    <property type="family name" value="Glycoside Hydrolase Family 119"/>
</dbReference>
<evidence type="ECO:0000313" key="5">
    <source>
        <dbReference type="Proteomes" id="UP000005387"/>
    </source>
</evidence>
<dbReference type="GO" id="GO:2001070">
    <property type="term" value="F:starch binding"/>
    <property type="evidence" value="ECO:0007669"/>
    <property type="project" value="InterPro"/>
</dbReference>
<name>E0ICK6_9BACL</name>
<dbReference type="SUPFAM" id="SSF88713">
    <property type="entry name" value="Glycoside hydrolase/deacetylase"/>
    <property type="match status" value="1"/>
</dbReference>
<dbReference type="SMART" id="SM01065">
    <property type="entry name" value="CBM_2"/>
    <property type="match status" value="1"/>
</dbReference>